<comment type="caution">
    <text evidence="1">The sequence shown here is derived from an EMBL/GenBank/DDBJ whole genome shotgun (WGS) entry which is preliminary data.</text>
</comment>
<proteinExistence type="predicted"/>
<protein>
    <submittedName>
        <fullName evidence="1">Uncharacterized protein</fullName>
    </submittedName>
</protein>
<dbReference type="EMBL" id="JABWDY010005149">
    <property type="protein sequence ID" value="KAF5204660.1"/>
    <property type="molecule type" value="Genomic_DNA"/>
</dbReference>
<dbReference type="AlphaFoldDB" id="A0A7J6X7W7"/>
<evidence type="ECO:0000313" key="2">
    <source>
        <dbReference type="Proteomes" id="UP000554482"/>
    </source>
</evidence>
<dbReference type="OrthoDB" id="1751077at2759"/>
<gene>
    <name evidence="1" type="ORF">FRX31_005754</name>
</gene>
<sequence>MTVYKWPRSTIKEIEQYLRNFIWSGNPGIRKATKVAWHKMCAPIQEGGVGIRYLKDINLSMLMQMAWELKLDDTDWGHFMRGKYLKSIVSGQKTRPRRCGVE</sequence>
<dbReference type="PANTHER" id="PTHR33116:SF78">
    <property type="entry name" value="OS12G0587133 PROTEIN"/>
    <property type="match status" value="1"/>
</dbReference>
<evidence type="ECO:0000313" key="1">
    <source>
        <dbReference type="EMBL" id="KAF5204660.1"/>
    </source>
</evidence>
<reference evidence="1 2" key="1">
    <citation type="submission" date="2020-06" db="EMBL/GenBank/DDBJ databases">
        <title>Transcriptomic and genomic resources for Thalictrum thalictroides and T. hernandezii: Facilitating candidate gene discovery in an emerging model plant lineage.</title>
        <authorList>
            <person name="Arias T."/>
            <person name="Riano-Pachon D.M."/>
            <person name="Di Stilio V.S."/>
        </authorList>
    </citation>
    <scope>NUCLEOTIDE SEQUENCE [LARGE SCALE GENOMIC DNA]</scope>
    <source>
        <strain evidence="2">cv. WT478/WT964</strain>
        <tissue evidence="1">Leaves</tissue>
    </source>
</reference>
<dbReference type="PANTHER" id="PTHR33116">
    <property type="entry name" value="REVERSE TRANSCRIPTASE ZINC-BINDING DOMAIN-CONTAINING PROTEIN-RELATED-RELATED"/>
    <property type="match status" value="1"/>
</dbReference>
<keyword evidence="2" id="KW-1185">Reference proteome</keyword>
<name>A0A7J6X7W7_THATH</name>
<dbReference type="Proteomes" id="UP000554482">
    <property type="component" value="Unassembled WGS sequence"/>
</dbReference>
<accession>A0A7J6X7W7</accession>
<organism evidence="1 2">
    <name type="scientific">Thalictrum thalictroides</name>
    <name type="common">Rue-anemone</name>
    <name type="synonym">Anemone thalictroides</name>
    <dbReference type="NCBI Taxonomy" id="46969"/>
    <lineage>
        <taxon>Eukaryota</taxon>
        <taxon>Viridiplantae</taxon>
        <taxon>Streptophyta</taxon>
        <taxon>Embryophyta</taxon>
        <taxon>Tracheophyta</taxon>
        <taxon>Spermatophyta</taxon>
        <taxon>Magnoliopsida</taxon>
        <taxon>Ranunculales</taxon>
        <taxon>Ranunculaceae</taxon>
        <taxon>Thalictroideae</taxon>
        <taxon>Thalictrum</taxon>
    </lineage>
</organism>